<dbReference type="PANTHER" id="PTHR34144">
    <property type="entry name" value="CHROMOSOME 8, WHOLE GENOME SHOTGUN SEQUENCE"/>
    <property type="match status" value="1"/>
</dbReference>
<dbReference type="InterPro" id="IPR021047">
    <property type="entry name" value="Mannosyltransferase_CMT1"/>
</dbReference>
<dbReference type="Pfam" id="PF11735">
    <property type="entry name" value="CAP59_mtransfer"/>
    <property type="match status" value="1"/>
</dbReference>
<dbReference type="GO" id="GO:0016757">
    <property type="term" value="F:glycosyltransferase activity"/>
    <property type="evidence" value="ECO:0007669"/>
    <property type="project" value="UniProtKB-KW"/>
</dbReference>
<proteinExistence type="predicted"/>
<dbReference type="PANTHER" id="PTHR34144:SF5">
    <property type="entry name" value="ALPHA-1,3-MANNOSYLTRANSFERASE CMT1"/>
    <property type="match status" value="1"/>
</dbReference>
<protein>
    <submittedName>
        <fullName evidence="1">Alpha-1,3-mannosyltransferase CMT1</fullName>
    </submittedName>
</protein>
<keyword evidence="2" id="KW-1185">Reference proteome</keyword>
<dbReference type="OrthoDB" id="262547at2759"/>
<reference evidence="1 2" key="1">
    <citation type="journal article" date="2018" name="Genome Biol. Evol.">
        <title>Multiple Roots of Fruiting Body Formation in Amoebozoa.</title>
        <authorList>
            <person name="Hillmann F."/>
            <person name="Forbes G."/>
            <person name="Novohradska S."/>
            <person name="Ferling I."/>
            <person name="Riege K."/>
            <person name="Groth M."/>
            <person name="Westermann M."/>
            <person name="Marz M."/>
            <person name="Spaller T."/>
            <person name="Winckler T."/>
            <person name="Schaap P."/>
            <person name="Glockner G."/>
        </authorList>
    </citation>
    <scope>NUCLEOTIDE SEQUENCE [LARGE SCALE GENOMIC DNA]</scope>
    <source>
        <strain evidence="1 2">Jena</strain>
    </source>
</reference>
<comment type="caution">
    <text evidence="1">The sequence shown here is derived from an EMBL/GenBank/DDBJ whole genome shotgun (WGS) entry which is preliminary data.</text>
</comment>
<gene>
    <name evidence="1" type="ORF">PROFUN_10509</name>
</gene>
<evidence type="ECO:0000313" key="2">
    <source>
        <dbReference type="Proteomes" id="UP000241769"/>
    </source>
</evidence>
<dbReference type="EMBL" id="MDYQ01000113">
    <property type="protein sequence ID" value="PRP81937.1"/>
    <property type="molecule type" value="Genomic_DNA"/>
</dbReference>
<keyword evidence="1" id="KW-0328">Glycosyltransferase</keyword>
<keyword evidence="1" id="KW-0808">Transferase</keyword>
<evidence type="ECO:0000313" key="1">
    <source>
        <dbReference type="EMBL" id="PRP81937.1"/>
    </source>
</evidence>
<accession>A0A2P6ND97</accession>
<dbReference type="AlphaFoldDB" id="A0A2P6ND97"/>
<dbReference type="Proteomes" id="UP000241769">
    <property type="component" value="Unassembled WGS sequence"/>
</dbReference>
<organism evidence="1 2">
    <name type="scientific">Planoprotostelium fungivorum</name>
    <dbReference type="NCBI Taxonomy" id="1890364"/>
    <lineage>
        <taxon>Eukaryota</taxon>
        <taxon>Amoebozoa</taxon>
        <taxon>Evosea</taxon>
        <taxon>Variosea</taxon>
        <taxon>Cavosteliida</taxon>
        <taxon>Cavosteliaceae</taxon>
        <taxon>Planoprotostelium</taxon>
    </lineage>
</organism>
<name>A0A2P6ND97_9EUKA</name>
<dbReference type="InParanoid" id="A0A2P6ND97"/>
<sequence>MIQPIPRTRHPQKLFSMSPNAHLTCSLRNHPLICSDNNRPGLSFYFGLPTTSKRVFQREPLNSLDGIMIAPRLRFNTLVFLVGCIFLFNRVSIPESLFTYEKGLPQPHVDAPVRTELITREKTSLGPIIEERPSWPSRSETYDVLARLLSAALNGTEAHMMPCGQRLGDPSLESRYGYLRNKTFNILLGGNTFNTDHILPTQMQAITDLMLFLKSDTITFGASIHESGSTDQTRNILDEALIPMLRHLGVNDSEIFVTTNPVGPDWKMKPDDRIPILADLRNLVISHLKKSSTRFNLLFFFNDVYYCVDDLLELLHQHFHQKADVTCATDYSKPKGFYDWWVARDIEGNALWTIGRSHSFFELHAPSKKRYLQRLPIQMYSCWNGMLIFDAIPFVDNDLVFRDANVTKGECRESESTRICKDFWMVGKGKIQMLPAVAVAYKEDVYLKTKAVNGPEVKVEDKELIEWAGAPKKGVHCVPYKDAKLDYGSKEMKMNHLKK</sequence>